<feature type="domain" description="Cytochrome c-552/4" evidence="2">
    <location>
        <begin position="403"/>
        <end position="484"/>
    </location>
</feature>
<evidence type="ECO:0000256" key="1">
    <source>
        <dbReference type="SAM" id="MobiDB-lite"/>
    </source>
</evidence>
<organism evidence="3 4">
    <name type="scientific">Anatilimnocola aggregata</name>
    <dbReference type="NCBI Taxonomy" id="2528021"/>
    <lineage>
        <taxon>Bacteria</taxon>
        <taxon>Pseudomonadati</taxon>
        <taxon>Planctomycetota</taxon>
        <taxon>Planctomycetia</taxon>
        <taxon>Pirellulales</taxon>
        <taxon>Pirellulaceae</taxon>
        <taxon>Anatilimnocola</taxon>
    </lineage>
</organism>
<dbReference type="Gene3D" id="3.60.21.10">
    <property type="match status" value="1"/>
</dbReference>
<dbReference type="SUPFAM" id="SSF48695">
    <property type="entry name" value="Multiheme cytochromes"/>
    <property type="match status" value="1"/>
</dbReference>
<dbReference type="InterPro" id="IPR029052">
    <property type="entry name" value="Metallo-depent_PP-like"/>
</dbReference>
<dbReference type="KEGG" id="aagg:ETAA8_44940"/>
<reference evidence="3 4" key="1">
    <citation type="submission" date="2019-02" db="EMBL/GenBank/DDBJ databases">
        <title>Deep-cultivation of Planctomycetes and their phenomic and genomic characterization uncovers novel biology.</title>
        <authorList>
            <person name="Wiegand S."/>
            <person name="Jogler M."/>
            <person name="Boedeker C."/>
            <person name="Pinto D."/>
            <person name="Vollmers J."/>
            <person name="Rivas-Marin E."/>
            <person name="Kohn T."/>
            <person name="Peeters S.H."/>
            <person name="Heuer A."/>
            <person name="Rast P."/>
            <person name="Oberbeckmann S."/>
            <person name="Bunk B."/>
            <person name="Jeske O."/>
            <person name="Meyerdierks A."/>
            <person name="Storesund J.E."/>
            <person name="Kallscheuer N."/>
            <person name="Luecker S."/>
            <person name="Lage O.M."/>
            <person name="Pohl T."/>
            <person name="Merkel B.J."/>
            <person name="Hornburger P."/>
            <person name="Mueller R.-W."/>
            <person name="Bruemmer F."/>
            <person name="Labrenz M."/>
            <person name="Spormann A.M."/>
            <person name="Op den Camp H."/>
            <person name="Overmann J."/>
            <person name="Amann R."/>
            <person name="Jetten M.S.M."/>
            <person name="Mascher T."/>
            <person name="Medema M.H."/>
            <person name="Devos D.P."/>
            <person name="Kaster A.-K."/>
            <person name="Ovreas L."/>
            <person name="Rohde M."/>
            <person name="Galperin M.Y."/>
            <person name="Jogler C."/>
        </authorList>
    </citation>
    <scope>NUCLEOTIDE SEQUENCE [LARGE SCALE GENOMIC DNA]</scope>
    <source>
        <strain evidence="3 4">ETA_A8</strain>
    </source>
</reference>
<evidence type="ECO:0000313" key="4">
    <source>
        <dbReference type="Proteomes" id="UP000315017"/>
    </source>
</evidence>
<dbReference type="SUPFAM" id="SSF56300">
    <property type="entry name" value="Metallo-dependent phosphatases"/>
    <property type="match status" value="1"/>
</dbReference>
<gene>
    <name evidence="3" type="primary">cycA1</name>
    <name evidence="3" type="ORF">ETAA8_44940</name>
</gene>
<dbReference type="InterPro" id="IPR023155">
    <property type="entry name" value="Cyt_c-552/4"/>
</dbReference>
<dbReference type="GO" id="GO:0009166">
    <property type="term" value="P:nucleotide catabolic process"/>
    <property type="evidence" value="ECO:0007669"/>
    <property type="project" value="InterPro"/>
</dbReference>
<feature type="region of interest" description="Disordered" evidence="1">
    <location>
        <begin position="36"/>
        <end position="87"/>
    </location>
</feature>
<dbReference type="InterPro" id="IPR006179">
    <property type="entry name" value="5_nucleotidase/apyrase"/>
</dbReference>
<evidence type="ECO:0000313" key="3">
    <source>
        <dbReference type="EMBL" id="QDU29385.1"/>
    </source>
</evidence>
<dbReference type="Proteomes" id="UP000315017">
    <property type="component" value="Chromosome"/>
</dbReference>
<accession>A0A517YGM9</accession>
<dbReference type="PANTHER" id="PTHR11575">
    <property type="entry name" value="5'-NUCLEOTIDASE-RELATED"/>
    <property type="match status" value="1"/>
</dbReference>
<sequence>MRVGGTDLQRILAVCVTTLACSFLWLGCNEKPAPVPPEVPVQQSSSETDQKVDDPQPEVPPSELTKQSTVTPAVQLPPEQPPAATTKKIPTQPLFAGWPEPKLVFLVTGQQQGYIEPCGCTGLANQKGGLARRQSLLNDLREKRGWNVVPVDVGSQSKRFGKQPEIKFQRTAEALRAMGYQAVTLGADDLRLTAGELTAATNPDDQPSIFVSANVAVLARDLQPTYKIIEAGGKKIGITGILGDSLEQKLAGDELVHEPAAAALEKVSAELKAQNCDLYVLLCHATLEESRKLAAAAPLFDLVVTAGGVGEPTLELEKIPGGKTMMAQVGTKGMYVGVVGVFDDAKQPLRYERVPLDSQWKDSPPMLQLLADYQQQLEQMGLSELGLRPQPHPSGLHFVGSDKCGECHTKAFEVWKNTPHSHATDSLVKPPNERGHIARHFDPECLSCHVTGWEPQKFFPFTSGYTSLTETPLMRHNGCENCHGPGSAHVEAESGTVQLAQAEVTSRRDAMKLSLAGGVAERKCMECHDLDNSPDFHVKGAFEKYWKDVEHKGKD</sequence>
<keyword evidence="4" id="KW-1185">Reference proteome</keyword>
<dbReference type="GO" id="GO:0016787">
    <property type="term" value="F:hydrolase activity"/>
    <property type="evidence" value="ECO:0007669"/>
    <property type="project" value="InterPro"/>
</dbReference>
<name>A0A517YGM9_9BACT</name>
<dbReference type="OrthoDB" id="9814800at2"/>
<dbReference type="Pfam" id="PF13435">
    <property type="entry name" value="Cytochrome_C554"/>
    <property type="match status" value="1"/>
</dbReference>
<dbReference type="AlphaFoldDB" id="A0A517YGM9"/>
<dbReference type="Gene3D" id="1.10.1130.10">
    <property type="entry name" value="Flavocytochrome C3, Chain A"/>
    <property type="match status" value="1"/>
</dbReference>
<dbReference type="EMBL" id="CP036274">
    <property type="protein sequence ID" value="QDU29385.1"/>
    <property type="molecule type" value="Genomic_DNA"/>
</dbReference>
<dbReference type="InterPro" id="IPR036280">
    <property type="entry name" value="Multihaem_cyt_sf"/>
</dbReference>
<protein>
    <submittedName>
        <fullName evidence="3">Cytochrome c-554</fullName>
    </submittedName>
</protein>
<dbReference type="PROSITE" id="PS51257">
    <property type="entry name" value="PROKAR_LIPOPROTEIN"/>
    <property type="match status" value="1"/>
</dbReference>
<dbReference type="PANTHER" id="PTHR11575:SF24">
    <property type="entry name" value="5'-NUCLEOTIDASE"/>
    <property type="match status" value="1"/>
</dbReference>
<evidence type="ECO:0000259" key="2">
    <source>
        <dbReference type="Pfam" id="PF13435"/>
    </source>
</evidence>
<proteinExistence type="predicted"/>